<reference evidence="2 3" key="1">
    <citation type="submission" date="2020-04" db="EMBL/GenBank/DDBJ databases">
        <title>Usitatibacter rugosus gen. nov., sp. nov. and Usitatibacter palustris sp. nov., novel members of Usitatibacteraceae fam. nov. within the order Nitrosomonadales isolated from soil.</title>
        <authorList>
            <person name="Huber K.J."/>
            <person name="Neumann-Schaal M."/>
            <person name="Geppert A."/>
            <person name="Luckner M."/>
            <person name="Wanner G."/>
            <person name="Overmann J."/>
        </authorList>
    </citation>
    <scope>NUCLEOTIDE SEQUENCE [LARGE SCALE GENOMIC DNA]</scope>
    <source>
        <strain evidence="2 3">0125_3</strain>
    </source>
</reference>
<gene>
    <name evidence="2" type="primary">natB</name>
    <name evidence="2" type="ORF">DSM104443_01960</name>
</gene>
<evidence type="ECO:0000256" key="1">
    <source>
        <dbReference type="SAM" id="Phobius"/>
    </source>
</evidence>
<dbReference type="GO" id="GO:0140359">
    <property type="term" value="F:ABC-type transporter activity"/>
    <property type="evidence" value="ECO:0007669"/>
    <property type="project" value="InterPro"/>
</dbReference>
<sequence>MNRTLVVYAKELRDAVRDRRTLLMIVFVSIVTGPLSMLLMAQFVSSLDKKTEARKVRMVGEEFAPPLVNYLKRVDVEIEKAPADYEARVKEGSLDAVIVIRPDFYERFLAGDDSPVELVYDDSRAESQPSIAQAERLLRGFNRETGTLRLIARGVSPNLIETVKVEHVNTATARQKGAFLFFVIPLFAILAPILGSLSMSIDATAGERERGSLEPLLGNPVPAREIVLGKWLAAWTAGSTVALLTLASFVFAATLLTGKKLATLLQFGWPELAIFMAFVIPLAGATAAFLMLVATYGRSFREAQTYTSYFVSLVSFVPVAAMFAGLKDSTWQLAVPVLGQQMIFTRVLRGEAIAPLDWLLTAGVALLAAGLCVAAISTLMSRERIVFGRS</sequence>
<keyword evidence="1" id="KW-0472">Membrane</keyword>
<name>A0A6M4GUB3_9PROT</name>
<dbReference type="GO" id="GO:0005886">
    <property type="term" value="C:plasma membrane"/>
    <property type="evidence" value="ECO:0007669"/>
    <property type="project" value="UniProtKB-SubCell"/>
</dbReference>
<feature type="transmembrane region" description="Helical" evidence="1">
    <location>
        <begin position="178"/>
        <end position="201"/>
    </location>
</feature>
<evidence type="ECO:0000313" key="3">
    <source>
        <dbReference type="Proteomes" id="UP000501534"/>
    </source>
</evidence>
<keyword evidence="1" id="KW-0812">Transmembrane</keyword>
<keyword evidence="1" id="KW-1133">Transmembrane helix</keyword>
<feature type="transmembrane region" description="Helical" evidence="1">
    <location>
        <begin position="21"/>
        <end position="44"/>
    </location>
</feature>
<accession>A0A6M4GUB3</accession>
<dbReference type="EMBL" id="CP053069">
    <property type="protein sequence ID" value="QJR10890.1"/>
    <property type="molecule type" value="Genomic_DNA"/>
</dbReference>
<dbReference type="RefSeq" id="WP_171091763.1">
    <property type="nucleotide sequence ID" value="NZ_CP053069.1"/>
</dbReference>
<feature type="transmembrane region" description="Helical" evidence="1">
    <location>
        <begin position="306"/>
        <end position="326"/>
    </location>
</feature>
<dbReference type="Pfam" id="PF12679">
    <property type="entry name" value="ABC2_membrane_2"/>
    <property type="match status" value="1"/>
</dbReference>
<dbReference type="PANTHER" id="PTHR43471:SF3">
    <property type="entry name" value="ABC TRANSPORTER PERMEASE PROTEIN NATB"/>
    <property type="match status" value="1"/>
</dbReference>
<feature type="transmembrane region" description="Helical" evidence="1">
    <location>
        <begin position="232"/>
        <end position="252"/>
    </location>
</feature>
<feature type="transmembrane region" description="Helical" evidence="1">
    <location>
        <begin position="358"/>
        <end position="380"/>
    </location>
</feature>
<dbReference type="Proteomes" id="UP000501534">
    <property type="component" value="Chromosome"/>
</dbReference>
<proteinExistence type="predicted"/>
<protein>
    <submittedName>
        <fullName evidence="2">ABC transporter permease protein NatB</fullName>
    </submittedName>
</protein>
<organism evidence="2 3">
    <name type="scientific">Usitatibacter rugosus</name>
    <dbReference type="NCBI Taxonomy" id="2732067"/>
    <lineage>
        <taxon>Bacteria</taxon>
        <taxon>Pseudomonadati</taxon>
        <taxon>Pseudomonadota</taxon>
        <taxon>Betaproteobacteria</taxon>
        <taxon>Nitrosomonadales</taxon>
        <taxon>Usitatibacteraceae</taxon>
        <taxon>Usitatibacter</taxon>
    </lineage>
</organism>
<keyword evidence="3" id="KW-1185">Reference proteome</keyword>
<dbReference type="KEGG" id="uru:DSM104443_01960"/>
<dbReference type="PANTHER" id="PTHR43471">
    <property type="entry name" value="ABC TRANSPORTER PERMEASE"/>
    <property type="match status" value="1"/>
</dbReference>
<feature type="transmembrane region" description="Helical" evidence="1">
    <location>
        <begin position="272"/>
        <end position="294"/>
    </location>
</feature>
<dbReference type="AlphaFoldDB" id="A0A6M4GUB3"/>
<evidence type="ECO:0000313" key="2">
    <source>
        <dbReference type="EMBL" id="QJR10890.1"/>
    </source>
</evidence>